<evidence type="ECO:0000313" key="2">
    <source>
        <dbReference type="EMBL" id="GIQ88696.1"/>
    </source>
</evidence>
<organism evidence="2 3">
    <name type="scientific">Kipferlia bialata</name>
    <dbReference type="NCBI Taxonomy" id="797122"/>
    <lineage>
        <taxon>Eukaryota</taxon>
        <taxon>Metamonada</taxon>
        <taxon>Carpediemonas-like organisms</taxon>
        <taxon>Kipferlia</taxon>
    </lineage>
</organism>
<sequence length="142" mass="15482">MRALVTELASDSYTCTQRETILRAQLVMLKAHPTLSACKQYPDFKGLCASLESKGNMSRNVARLALSVVRKLLTGPNGGKYMTAFTESAGHVLLLRSVIGASHPLLSSAPETQREVEVEDLPYQATPRQEEEYTPTPTAATT</sequence>
<gene>
    <name evidence="2" type="ORF">KIPB_011006</name>
</gene>
<dbReference type="AlphaFoldDB" id="A0A9K3D4K3"/>
<protein>
    <submittedName>
        <fullName evidence="2">Uncharacterized protein</fullName>
    </submittedName>
</protein>
<evidence type="ECO:0000313" key="3">
    <source>
        <dbReference type="Proteomes" id="UP000265618"/>
    </source>
</evidence>
<reference evidence="2 3" key="1">
    <citation type="journal article" date="2018" name="PLoS ONE">
        <title>The draft genome of Kipferlia bialata reveals reductive genome evolution in fornicate parasites.</title>
        <authorList>
            <person name="Tanifuji G."/>
            <person name="Takabayashi S."/>
            <person name="Kume K."/>
            <person name="Takagi M."/>
            <person name="Nakayama T."/>
            <person name="Kamikawa R."/>
            <person name="Inagaki Y."/>
            <person name="Hashimoto T."/>
        </authorList>
    </citation>
    <scope>NUCLEOTIDE SEQUENCE [LARGE SCALE GENOMIC DNA]</scope>
    <source>
        <strain evidence="2">NY0173</strain>
    </source>
</reference>
<evidence type="ECO:0000256" key="1">
    <source>
        <dbReference type="SAM" id="MobiDB-lite"/>
    </source>
</evidence>
<dbReference type="EMBL" id="BDIP01004304">
    <property type="protein sequence ID" value="GIQ88696.1"/>
    <property type="molecule type" value="Genomic_DNA"/>
</dbReference>
<feature type="non-terminal residue" evidence="2">
    <location>
        <position position="1"/>
    </location>
</feature>
<accession>A0A9K3D4K3</accession>
<dbReference type="Proteomes" id="UP000265618">
    <property type="component" value="Unassembled WGS sequence"/>
</dbReference>
<name>A0A9K3D4K3_9EUKA</name>
<proteinExistence type="predicted"/>
<keyword evidence="3" id="KW-1185">Reference proteome</keyword>
<comment type="caution">
    <text evidence="2">The sequence shown here is derived from an EMBL/GenBank/DDBJ whole genome shotgun (WGS) entry which is preliminary data.</text>
</comment>
<feature type="region of interest" description="Disordered" evidence="1">
    <location>
        <begin position="106"/>
        <end position="142"/>
    </location>
</feature>